<reference evidence="11" key="1">
    <citation type="submission" date="2016-10" db="EMBL/GenBank/DDBJ databases">
        <title>Phylogenomic data for the living fossil Bartheletia paradoxa suggests that the early evolutionary history of major basidiomycete lineages might not be bifurcate.</title>
        <authorList>
            <person name="Mishra B."/>
            <person name="Choi Y.-J."/>
            <person name="Bauer R."/>
            <person name="Thines M."/>
        </authorList>
    </citation>
    <scope>NUCLEOTIDE SEQUENCE</scope>
</reference>
<dbReference type="InterPro" id="IPR042452">
    <property type="entry name" value="ZPR1_Znf1/2"/>
</dbReference>
<keyword evidence="7" id="KW-0539">Nucleus</keyword>
<gene>
    <name evidence="11" type="ORF">SPAR01987</name>
</gene>
<evidence type="ECO:0000259" key="10">
    <source>
        <dbReference type="SMART" id="SM00709"/>
    </source>
</evidence>
<dbReference type="AlphaFoldDB" id="A0A2D0XI34"/>
<evidence type="ECO:0000256" key="3">
    <source>
        <dbReference type="ARBA" id="ARBA00022723"/>
    </source>
</evidence>
<dbReference type="FunFam" id="2.60.120.1040:FF:000001">
    <property type="entry name" value="Zinc finger protein ZPR1"/>
    <property type="match status" value="1"/>
</dbReference>
<dbReference type="InterPro" id="IPR056180">
    <property type="entry name" value="ZPR1_jr_dom"/>
</dbReference>
<dbReference type="Pfam" id="PF03367">
    <property type="entry name" value="Zn_ribbon_ZPR1"/>
    <property type="match status" value="2"/>
</dbReference>
<feature type="domain" description="Zinc finger ZPR1-type" evidence="10">
    <location>
        <begin position="325"/>
        <end position="488"/>
    </location>
</feature>
<proteinExistence type="inferred from homology"/>
<evidence type="ECO:0000256" key="7">
    <source>
        <dbReference type="ARBA" id="ARBA00023242"/>
    </source>
</evidence>
<dbReference type="GO" id="GO:0008270">
    <property type="term" value="F:zinc ion binding"/>
    <property type="evidence" value="ECO:0007669"/>
    <property type="project" value="UniProtKB-KW"/>
</dbReference>
<keyword evidence="5" id="KW-0863">Zinc-finger</keyword>
<keyword evidence="3" id="KW-0479">Metal-binding</keyword>
<feature type="region of interest" description="Disordered" evidence="9">
    <location>
        <begin position="550"/>
        <end position="579"/>
    </location>
</feature>
<dbReference type="PANTHER" id="PTHR10876">
    <property type="entry name" value="ZINC FINGER PROTEIN ZPR1"/>
    <property type="match status" value="1"/>
</dbReference>
<dbReference type="SMART" id="SM00709">
    <property type="entry name" value="Zpr1"/>
    <property type="match status" value="2"/>
</dbReference>
<accession>A0A2D0XI34</accession>
<feature type="region of interest" description="Disordered" evidence="9">
    <location>
        <begin position="258"/>
        <end position="282"/>
    </location>
</feature>
<comment type="function">
    <text evidence="8">Acts as a protein folding chaperone for elongation factor 1-alpha.</text>
</comment>
<evidence type="ECO:0000256" key="5">
    <source>
        <dbReference type="ARBA" id="ARBA00022771"/>
    </source>
</evidence>
<dbReference type="Gene3D" id="2.20.25.420">
    <property type="entry name" value="ZPR1, zinc finger domain"/>
    <property type="match status" value="2"/>
</dbReference>
<evidence type="ECO:0000256" key="6">
    <source>
        <dbReference type="ARBA" id="ARBA00022833"/>
    </source>
</evidence>
<evidence type="ECO:0000256" key="1">
    <source>
        <dbReference type="ARBA" id="ARBA00004123"/>
    </source>
</evidence>
<sequence length="579" mass="62527">MPAPTNFFPSIGALSEQTNAQLLPGEEGRAARESGDVAPGFHDAGAVEQIESLCLECGEQGMTRMLLTSIPYFREVVLVSFRCDHCGNYNNEIQSAGEIQPRGSLYTLKLVAASDLQRQLVKSASCTITIPELQLTIPPNRGQLTTVEGIMADIVRDLSMEQPVRKVIDPPTYEKIEALLSRLRNILGVVSDPEDPTGVANVPAPDSGDSDRAFGELLTIKMDDPAGNSFVEFVGGTNDPKWSKQDYKRNREQNVGLGLANPDEPAPKAPLSIDPASQEGTGTGVANEVEARKRVKEAKERARALREADTEYDIRGPEEVYSFPDICSSCGAELETYMKNVIIPYFKDILIMSTNCHTCGYRDNEVKSGGAISEFGKKISLLVEDEEDLSRDILKSETCGLEIPELDLLLHPGTLGGRFTTLEGLLHQVYDELSVKVFAGSGGDSGASAAGQGGVFESFLSKLKDAMSAKSPYTLILDDPLSNSYLQNIYAPDADPNMTIVTYTRSFDQNEELGLNDMNVEDYGFTPIDESALNGTNGGVLVPDANTVAKRKADQTDSPAEAAPVPKRPAAEGADAMEV</sequence>
<protein>
    <recommendedName>
        <fullName evidence="10">Zinc finger ZPR1-type domain-containing protein</fullName>
    </recommendedName>
</protein>
<dbReference type="FunFam" id="2.20.25.420:FF:000001">
    <property type="entry name" value="Zinc finger protein ZPR1"/>
    <property type="match status" value="1"/>
</dbReference>
<evidence type="ECO:0000256" key="8">
    <source>
        <dbReference type="ARBA" id="ARBA00054139"/>
    </source>
</evidence>
<keyword evidence="4" id="KW-0677">Repeat</keyword>
<dbReference type="PANTHER" id="PTHR10876:SF0">
    <property type="entry name" value="ZINC FINGER PROTEIN ZPR1"/>
    <property type="match status" value="1"/>
</dbReference>
<dbReference type="FunFam" id="2.20.25.420:FF:000002">
    <property type="entry name" value="Zinc finger protein ZPR1"/>
    <property type="match status" value="1"/>
</dbReference>
<feature type="domain" description="Zinc finger ZPR1-type" evidence="10">
    <location>
        <begin position="52"/>
        <end position="233"/>
    </location>
</feature>
<dbReference type="GO" id="GO:0005634">
    <property type="term" value="C:nucleus"/>
    <property type="evidence" value="ECO:0007669"/>
    <property type="project" value="UniProtKB-SubCell"/>
</dbReference>
<dbReference type="InterPro" id="IPR042451">
    <property type="entry name" value="ZPR1_A/B_dom"/>
</dbReference>
<evidence type="ECO:0000313" key="11">
    <source>
        <dbReference type="EMBL" id="ASF90224.1"/>
    </source>
</evidence>
<dbReference type="NCBIfam" id="TIGR00310">
    <property type="entry name" value="ZPR1_znf"/>
    <property type="match status" value="2"/>
</dbReference>
<evidence type="ECO:0000256" key="9">
    <source>
        <dbReference type="SAM" id="MobiDB-lite"/>
    </source>
</evidence>
<dbReference type="InterPro" id="IPR004457">
    <property type="entry name" value="Znf_ZPR1"/>
</dbReference>
<evidence type="ECO:0000256" key="4">
    <source>
        <dbReference type="ARBA" id="ARBA00022737"/>
    </source>
</evidence>
<keyword evidence="6" id="KW-0862">Zinc</keyword>
<name>A0A2D0XI34_9BASI</name>
<dbReference type="InterPro" id="IPR040141">
    <property type="entry name" value="ZPR1"/>
</dbReference>
<evidence type="ECO:0000256" key="2">
    <source>
        <dbReference type="ARBA" id="ARBA00008354"/>
    </source>
</evidence>
<comment type="subcellular location">
    <subcellularLocation>
        <location evidence="1">Nucleus</location>
    </subcellularLocation>
</comment>
<dbReference type="Pfam" id="PF22794">
    <property type="entry name" value="jr-ZPR1"/>
    <property type="match status" value="2"/>
</dbReference>
<dbReference type="Gene3D" id="2.60.120.1040">
    <property type="entry name" value="ZPR1, A/B domain"/>
    <property type="match status" value="2"/>
</dbReference>
<dbReference type="EMBL" id="KY000275">
    <property type="protein sequence ID" value="ASF90224.1"/>
    <property type="molecule type" value="Genomic_DNA"/>
</dbReference>
<organism evidence="11">
    <name type="scientific">Bartheletia paradoxa</name>
    <dbReference type="NCBI Taxonomy" id="669517"/>
    <lineage>
        <taxon>Eukaryota</taxon>
        <taxon>Fungi</taxon>
        <taxon>Dikarya</taxon>
        <taxon>Basidiomycota</taxon>
        <taxon>Agaricomycotina</taxon>
        <taxon>Bartheletiomycetes</taxon>
        <taxon>Bartheletiales</taxon>
        <taxon>Bartheletiaceae</taxon>
        <taxon>Bartheletia</taxon>
    </lineage>
</organism>
<comment type="similarity">
    <text evidence="2">Belongs to the ZPR1 family.</text>
</comment>